<dbReference type="EMBL" id="CABFOC020000038">
    <property type="protein sequence ID" value="CAH0050819.1"/>
    <property type="molecule type" value="Genomic_DNA"/>
</dbReference>
<comment type="caution">
    <text evidence="1">The sequence shown here is derived from an EMBL/GenBank/DDBJ whole genome shotgun (WGS) entry which is preliminary data.</text>
</comment>
<name>A0A9N9Z8N0_9HYPO</name>
<sequence length="458" mass="51429">MALTLIDLPLEILENVCQVLCPHCLGTTDKIRRQHSAWNMAHLRALSSISKTCSLLRTIAQPILHHSPLVGTASSFSLALALCKRPDLGARVRELRVGSEMYSQRDYTITEEESEYLTKHLAEFSESRGTPIQVLPKWWLESRHRDPQGRDQIFCLHSSLALSSLAMSHAPNVKFLDVQIAWENPTHFPFTPPGSMPRLKELTIAYAGRHMNTNLKRSFVGMADIFLQAAPNLTSFKAKNWLIRGIPDTVTFDHLEELHLRRCRIGLSTLEELMQKAKKLRVFSYTPGADFLDTFDDAPPKEVFQAILHRADTLQQVKVDFTLAPDVIARCGGDPSLYCMESIRDMRVLEALVVETSTIRFGPGEGVYPRETITDLLPVSIRSLKIVHSPNGLDSALGHLAANVPARFKDLRTIYLTGRHGKVQTAFQAVGVKTFVLKEEPSQAPFAIPSTCYWRLPK</sequence>
<dbReference type="Proteomes" id="UP000775872">
    <property type="component" value="Unassembled WGS sequence"/>
</dbReference>
<keyword evidence="2" id="KW-1185">Reference proteome</keyword>
<dbReference type="AlphaFoldDB" id="A0A9N9Z8N0"/>
<proteinExistence type="predicted"/>
<evidence type="ECO:0000313" key="1">
    <source>
        <dbReference type="EMBL" id="CAH0050819.1"/>
    </source>
</evidence>
<gene>
    <name evidence="1" type="ORF">CSOL1703_00014065</name>
</gene>
<evidence type="ECO:0000313" key="2">
    <source>
        <dbReference type="Proteomes" id="UP000775872"/>
    </source>
</evidence>
<evidence type="ECO:0008006" key="3">
    <source>
        <dbReference type="Google" id="ProtNLM"/>
    </source>
</evidence>
<protein>
    <recommendedName>
        <fullName evidence="3">F-box domain-containing protein</fullName>
    </recommendedName>
</protein>
<dbReference type="OrthoDB" id="4757858at2759"/>
<organism evidence="1 2">
    <name type="scientific">Clonostachys solani</name>
    <dbReference type="NCBI Taxonomy" id="160281"/>
    <lineage>
        <taxon>Eukaryota</taxon>
        <taxon>Fungi</taxon>
        <taxon>Dikarya</taxon>
        <taxon>Ascomycota</taxon>
        <taxon>Pezizomycotina</taxon>
        <taxon>Sordariomycetes</taxon>
        <taxon>Hypocreomycetidae</taxon>
        <taxon>Hypocreales</taxon>
        <taxon>Bionectriaceae</taxon>
        <taxon>Clonostachys</taxon>
    </lineage>
</organism>
<reference evidence="1 2" key="2">
    <citation type="submission" date="2021-10" db="EMBL/GenBank/DDBJ databases">
        <authorList>
            <person name="Piombo E."/>
        </authorList>
    </citation>
    <scope>NUCLEOTIDE SEQUENCE [LARGE SCALE GENOMIC DNA]</scope>
</reference>
<reference evidence="2" key="1">
    <citation type="submission" date="2019-06" db="EMBL/GenBank/DDBJ databases">
        <authorList>
            <person name="Broberg M."/>
        </authorList>
    </citation>
    <scope>NUCLEOTIDE SEQUENCE [LARGE SCALE GENOMIC DNA]</scope>
</reference>
<accession>A0A9N9Z8N0</accession>